<dbReference type="InterPro" id="IPR047057">
    <property type="entry name" value="MerR_fam"/>
</dbReference>
<dbReference type="InterPro" id="IPR012925">
    <property type="entry name" value="TipAS_dom"/>
</dbReference>
<dbReference type="SUPFAM" id="SSF89082">
    <property type="entry name" value="Antibiotic binding domain of TipA-like multidrug resistance regulators"/>
    <property type="match status" value="1"/>
</dbReference>
<dbReference type="Pfam" id="PF07739">
    <property type="entry name" value="TipAS"/>
    <property type="match status" value="1"/>
</dbReference>
<keyword evidence="2" id="KW-0238">DNA-binding</keyword>
<evidence type="ECO:0000256" key="1">
    <source>
        <dbReference type="ARBA" id="ARBA00023015"/>
    </source>
</evidence>
<dbReference type="Pfam" id="PF13411">
    <property type="entry name" value="MerR_1"/>
    <property type="match status" value="1"/>
</dbReference>
<gene>
    <name evidence="7" type="ordered locus">BATR1942_16255</name>
</gene>
<dbReference type="Gene3D" id="1.10.1660.10">
    <property type="match status" value="1"/>
</dbReference>
<organism evidence="7 8">
    <name type="scientific">Bacillus atrophaeus (strain 1942)</name>
    <dbReference type="NCBI Taxonomy" id="720555"/>
    <lineage>
        <taxon>Bacteria</taxon>
        <taxon>Bacillati</taxon>
        <taxon>Bacillota</taxon>
        <taxon>Bacilli</taxon>
        <taxon>Bacillales</taxon>
        <taxon>Bacillaceae</taxon>
        <taxon>Bacillus</taxon>
    </lineage>
</organism>
<keyword evidence="3" id="KW-0010">Activator</keyword>
<dbReference type="PROSITE" id="PS50937">
    <property type="entry name" value="HTH_MERR_2"/>
    <property type="match status" value="1"/>
</dbReference>
<dbReference type="SUPFAM" id="SSF46955">
    <property type="entry name" value="Putative DNA-binding domain"/>
    <property type="match status" value="1"/>
</dbReference>
<evidence type="ECO:0000313" key="7">
    <source>
        <dbReference type="EMBL" id="ADP34170.1"/>
    </source>
</evidence>
<evidence type="ECO:0000259" key="6">
    <source>
        <dbReference type="PROSITE" id="PS50937"/>
    </source>
</evidence>
<evidence type="ECO:0000256" key="3">
    <source>
        <dbReference type="ARBA" id="ARBA00023159"/>
    </source>
</evidence>
<feature type="domain" description="HTH merR-type" evidence="6">
    <location>
        <begin position="2"/>
        <end position="71"/>
    </location>
</feature>
<dbReference type="EMBL" id="CP002207">
    <property type="protein sequence ID" value="ADP34170.1"/>
    <property type="molecule type" value="Genomic_DNA"/>
</dbReference>
<name>A0ABM5M222_BACA1</name>
<dbReference type="Gene3D" id="1.10.490.50">
    <property type="entry name" value="Antibiotic binding domain of TipA-like multidrug resistance regulators"/>
    <property type="match status" value="1"/>
</dbReference>
<feature type="coiled-coil region" evidence="5">
    <location>
        <begin position="84"/>
        <end position="111"/>
    </location>
</feature>
<protein>
    <submittedName>
        <fullName evidence="7">MerR family transcriptional regulator</fullName>
    </submittedName>
</protein>
<dbReference type="SMART" id="SM00422">
    <property type="entry name" value="HTH_MERR"/>
    <property type="match status" value="1"/>
</dbReference>
<evidence type="ECO:0000256" key="2">
    <source>
        <dbReference type="ARBA" id="ARBA00023125"/>
    </source>
</evidence>
<dbReference type="PANTHER" id="PTHR30204">
    <property type="entry name" value="REDOX-CYCLING DRUG-SENSING TRANSCRIPTIONAL ACTIVATOR SOXR"/>
    <property type="match status" value="1"/>
</dbReference>
<keyword evidence="1" id="KW-0805">Transcription regulation</keyword>
<evidence type="ECO:0000256" key="5">
    <source>
        <dbReference type="SAM" id="Coils"/>
    </source>
</evidence>
<dbReference type="InterPro" id="IPR000551">
    <property type="entry name" value="MerR-type_HTH_dom"/>
</dbReference>
<dbReference type="PRINTS" id="PR00040">
    <property type="entry name" value="HTHMERR"/>
</dbReference>
<dbReference type="PANTHER" id="PTHR30204:SF90">
    <property type="entry name" value="HTH-TYPE TRANSCRIPTIONAL ACTIVATOR MTA"/>
    <property type="match status" value="1"/>
</dbReference>
<sequence>MLYQVKEVADMTGISIRTLHHYDHIQLLKPASVTESGYRQYSDADLERLQQILFFREIGFRLEEIKKMIDHPEFNREAALRSQKEILLKKKLRLENMIQTVERTMAAIEGREIMSKQDLFAGLSMKDIEDHQKKYTEEARALYGTEIVDQTEKKMAAYTKDEWAMMMSEWNGIYERIAGTMAAGPGDPQAQAAVEDFRNHISKHFYECTLDIFRGLGNLYVSDQRFTDNINKYGSGLAAFLREAIIIYCDNAEK</sequence>
<dbReference type="InterPro" id="IPR036244">
    <property type="entry name" value="TipA-like_antibiotic-bd"/>
</dbReference>
<dbReference type="CDD" id="cd01106">
    <property type="entry name" value="HTH_TipAL-Mta"/>
    <property type="match status" value="1"/>
</dbReference>
<evidence type="ECO:0000313" key="8">
    <source>
        <dbReference type="Proteomes" id="UP000006867"/>
    </source>
</evidence>
<dbReference type="InterPro" id="IPR009061">
    <property type="entry name" value="DNA-bd_dom_put_sf"/>
</dbReference>
<keyword evidence="8" id="KW-1185">Reference proteome</keyword>
<keyword evidence="4" id="KW-0804">Transcription</keyword>
<dbReference type="Proteomes" id="UP000006867">
    <property type="component" value="Chromosome"/>
</dbReference>
<reference evidence="7 8" key="1">
    <citation type="journal article" date="2011" name="Front. Microbiol.">
        <title>Genomic signatures of strain selection and enhancement in Bacillus atrophaeus var. globigii, a historical biowarfare simulant.</title>
        <authorList>
            <person name="Gibbons H.S."/>
            <person name="Broomall S.M."/>
            <person name="McNew L.A."/>
            <person name="Daligault H."/>
            <person name="Chapman C."/>
            <person name="Bruce D."/>
            <person name="Karavis M."/>
            <person name="Krepps M."/>
            <person name="McGregor P.A."/>
            <person name="Hong C."/>
            <person name="Park K.H."/>
            <person name="Akmal A."/>
            <person name="Feldman A."/>
            <person name="Lin J.S."/>
            <person name="Chang W.E."/>
            <person name="Higgs B.W."/>
            <person name="Demirev P."/>
            <person name="Lindquist J."/>
            <person name="Liem A."/>
            <person name="Fochler E."/>
            <person name="Read T.D."/>
            <person name="Tapia R."/>
            <person name="Johnson S."/>
            <person name="Bishop-Lilly K.A."/>
            <person name="Detter C."/>
            <person name="Han C."/>
            <person name="Sozhamannan S."/>
            <person name="Rosenzweig C.N."/>
            <person name="Skowronski E.W."/>
        </authorList>
    </citation>
    <scope>NUCLEOTIDE SEQUENCE [LARGE SCALE GENOMIC DNA]</scope>
    <source>
        <strain evidence="7 8">1942</strain>
    </source>
</reference>
<dbReference type="RefSeq" id="WP_003326580.1">
    <property type="nucleotide sequence ID" value="NC_014639.1"/>
</dbReference>
<proteinExistence type="predicted"/>
<accession>A0ABM5M222</accession>
<keyword evidence="5" id="KW-0175">Coiled coil</keyword>
<evidence type="ECO:0000256" key="4">
    <source>
        <dbReference type="ARBA" id="ARBA00023163"/>
    </source>
</evidence>